<keyword evidence="2" id="KW-0645">Protease</keyword>
<dbReference type="GO" id="GO:0009372">
    <property type="term" value="P:quorum sensing"/>
    <property type="evidence" value="ECO:0007669"/>
    <property type="project" value="InterPro"/>
</dbReference>
<feature type="transmembrane region" description="Helical" evidence="8">
    <location>
        <begin position="157"/>
        <end position="176"/>
    </location>
</feature>
<dbReference type="Pfam" id="PF04647">
    <property type="entry name" value="AgrB"/>
    <property type="match status" value="1"/>
</dbReference>
<organism evidence="9">
    <name type="scientific">virus sp. cti5L29</name>
    <dbReference type="NCBI Taxonomy" id="2826813"/>
    <lineage>
        <taxon>Viruses</taxon>
    </lineage>
</organism>
<feature type="transmembrane region" description="Helical" evidence="8">
    <location>
        <begin position="106"/>
        <end position="136"/>
    </location>
</feature>
<keyword evidence="5 8" id="KW-1133">Transmembrane helix</keyword>
<dbReference type="GO" id="GO:0008233">
    <property type="term" value="F:peptidase activity"/>
    <property type="evidence" value="ECO:0007669"/>
    <property type="project" value="UniProtKB-KW"/>
</dbReference>
<evidence type="ECO:0000256" key="4">
    <source>
        <dbReference type="ARBA" id="ARBA00022801"/>
    </source>
</evidence>
<evidence type="ECO:0000256" key="8">
    <source>
        <dbReference type="SAM" id="Phobius"/>
    </source>
</evidence>
<feature type="transmembrane region" description="Helical" evidence="8">
    <location>
        <begin position="52"/>
        <end position="69"/>
    </location>
</feature>
<proteinExistence type="predicted"/>
<feature type="transmembrane region" description="Helical" evidence="8">
    <location>
        <begin position="9"/>
        <end position="27"/>
    </location>
</feature>
<dbReference type="InterPro" id="IPR006741">
    <property type="entry name" value="AgrB"/>
</dbReference>
<sequence length="429" mass="50229">MNRKVLKTMIILVVVFLSSLYILKIFFPEQFVLSVENEVLIKIGTYIDNHQWAFYMFGILTSFATYWLYLCATCKRWYLKWYECLIVLSVIGISIGLTFWDINVYSAFSCISFVALPCLLGADLKTVSICFTIHSLSQTFTLSIRNIAIYMQNINSLTLYVIGFESFVWLTLLYLYNNYKGDKLWVGNSLHSMERKQALRNAKSQKLTSRLQNLQKKKQSMKNESQTDLRKKKFLKAKLAIRDFIIDELWIYVIIIGSVLLCSWLFNKWIEGAMVIVAHLAIRRVFDKQYHCNTTAQCIVLTSVLIWFAIPSTANISASLLSSIPLAFLICFFGYLAQDRIDLLVEKKKRTELTLNNCTHDDIIEICNELGYNKDKQDLAIMFFENKMSNKEVWKVLCETQRNIEWDTVKKYKYRISKDFKKIIQEREK</sequence>
<keyword evidence="7" id="KW-0175">Coiled coil</keyword>
<keyword evidence="4" id="KW-0378">Hydrolase</keyword>
<evidence type="ECO:0000256" key="3">
    <source>
        <dbReference type="ARBA" id="ARBA00022692"/>
    </source>
</evidence>
<feature type="transmembrane region" description="Helical" evidence="8">
    <location>
        <begin position="81"/>
        <end position="100"/>
    </location>
</feature>
<evidence type="ECO:0000256" key="2">
    <source>
        <dbReference type="ARBA" id="ARBA00022670"/>
    </source>
</evidence>
<dbReference type="GO" id="GO:0006508">
    <property type="term" value="P:proteolysis"/>
    <property type="evidence" value="ECO:0007669"/>
    <property type="project" value="UniProtKB-KW"/>
</dbReference>
<accession>A0A8S5R960</accession>
<dbReference type="GO" id="GO:0016020">
    <property type="term" value="C:membrane"/>
    <property type="evidence" value="ECO:0007669"/>
    <property type="project" value="InterPro"/>
</dbReference>
<evidence type="ECO:0000256" key="7">
    <source>
        <dbReference type="SAM" id="Coils"/>
    </source>
</evidence>
<evidence type="ECO:0000256" key="1">
    <source>
        <dbReference type="ARBA" id="ARBA00022475"/>
    </source>
</evidence>
<feature type="transmembrane region" description="Helical" evidence="8">
    <location>
        <begin position="316"/>
        <end position="337"/>
    </location>
</feature>
<protein>
    <submittedName>
        <fullName evidence="9">Accessory gene regulator B</fullName>
    </submittedName>
</protein>
<feature type="coiled-coil region" evidence="7">
    <location>
        <begin position="204"/>
        <end position="231"/>
    </location>
</feature>
<name>A0A8S5R960_9VIRU</name>
<evidence type="ECO:0000313" key="9">
    <source>
        <dbReference type="EMBL" id="DAE27589.1"/>
    </source>
</evidence>
<evidence type="ECO:0000256" key="5">
    <source>
        <dbReference type="ARBA" id="ARBA00022989"/>
    </source>
</evidence>
<keyword evidence="6 8" id="KW-0472">Membrane</keyword>
<dbReference type="EMBL" id="BK015841">
    <property type="protein sequence ID" value="DAE27589.1"/>
    <property type="molecule type" value="Genomic_DNA"/>
</dbReference>
<feature type="transmembrane region" description="Helical" evidence="8">
    <location>
        <begin position="249"/>
        <end position="270"/>
    </location>
</feature>
<reference evidence="9" key="1">
    <citation type="journal article" date="2021" name="Proc. Natl. Acad. Sci. U.S.A.">
        <title>A Catalog of Tens of Thousands of Viruses from Human Metagenomes Reveals Hidden Associations with Chronic Diseases.</title>
        <authorList>
            <person name="Tisza M.J."/>
            <person name="Buck C.B."/>
        </authorList>
    </citation>
    <scope>NUCLEOTIDE SEQUENCE</scope>
    <source>
        <strain evidence="9">Cti5L29</strain>
    </source>
</reference>
<evidence type="ECO:0000256" key="6">
    <source>
        <dbReference type="ARBA" id="ARBA00023136"/>
    </source>
</evidence>
<keyword evidence="3 8" id="KW-0812">Transmembrane</keyword>
<feature type="transmembrane region" description="Helical" evidence="8">
    <location>
        <begin position="290"/>
        <end position="310"/>
    </location>
</feature>
<keyword evidence="1" id="KW-1003">Cell membrane</keyword>